<name>A0AAW0YKF6_9TREE</name>
<dbReference type="RefSeq" id="XP_066802027.1">
    <property type="nucleotide sequence ID" value="XM_066947613.1"/>
</dbReference>
<dbReference type="GO" id="GO:0032543">
    <property type="term" value="P:mitochondrial translation"/>
    <property type="evidence" value="ECO:0007669"/>
    <property type="project" value="InterPro"/>
</dbReference>
<feature type="compositionally biased region" description="Polar residues" evidence="1">
    <location>
        <begin position="136"/>
        <end position="145"/>
    </location>
</feature>
<dbReference type="Gene3D" id="6.20.130.10">
    <property type="match status" value="1"/>
</dbReference>
<dbReference type="AlphaFoldDB" id="A0AAW0YKF6"/>
<feature type="compositionally biased region" description="Basic and acidic residues" evidence="1">
    <location>
        <begin position="172"/>
        <end position="181"/>
    </location>
</feature>
<gene>
    <name evidence="2" type="ORF">IAR55_004515</name>
</gene>
<dbReference type="GO" id="GO:0005762">
    <property type="term" value="C:mitochondrial large ribosomal subunit"/>
    <property type="evidence" value="ECO:0007669"/>
    <property type="project" value="InterPro"/>
</dbReference>
<evidence type="ECO:0000313" key="2">
    <source>
        <dbReference type="EMBL" id="KAK8850596.1"/>
    </source>
</evidence>
<reference evidence="2 3" key="1">
    <citation type="journal article" date="2024" name="bioRxiv">
        <title>Comparative genomics of Cryptococcus and Kwoniella reveals pathogenesis evolution and contrasting karyotype dynamics via intercentromeric recombination or chromosome fusion.</title>
        <authorList>
            <person name="Coelho M.A."/>
            <person name="David-Palma M."/>
            <person name="Shea T."/>
            <person name="Bowers K."/>
            <person name="McGinley-Smith S."/>
            <person name="Mohammad A.W."/>
            <person name="Gnirke A."/>
            <person name="Yurkov A.M."/>
            <person name="Nowrousian M."/>
            <person name="Sun S."/>
            <person name="Cuomo C.A."/>
            <person name="Heitman J."/>
        </authorList>
    </citation>
    <scope>NUCLEOTIDE SEQUENCE [LARGE SCALE GENOMIC DNA]</scope>
    <source>
        <strain evidence="2 3">CBS 13917</strain>
    </source>
</reference>
<feature type="region of interest" description="Disordered" evidence="1">
    <location>
        <begin position="123"/>
        <end position="194"/>
    </location>
</feature>
<feature type="region of interest" description="Disordered" evidence="1">
    <location>
        <begin position="1"/>
        <end position="58"/>
    </location>
</feature>
<dbReference type="PANTHER" id="PTHR28174">
    <property type="entry name" value="54S RIBOSOMAL PROTEIN L36, MITOCHONDRIAL"/>
    <property type="match status" value="1"/>
</dbReference>
<sequence>MSRSLLLSSSGSSSVLRPTRSIQLKLQTQTRTKTSAASPSSLWLSRTHLAPSPSIPPPVPPKYPMRVILSDGSSFTAYTTAPTPSTKKLTRDVLNNPLWSPASERRGLGEGDEGRVGRFRKRFEGLGLDGTPASAGGSTSNTVSTHEGASAEGGSQQQQQENDFDWMSEGAQEEKVSEKQRNPVKAAKKGGKKK</sequence>
<protein>
    <submittedName>
        <fullName evidence="2">Uncharacterized protein</fullName>
    </submittedName>
</protein>
<feature type="region of interest" description="Disordered" evidence="1">
    <location>
        <begin position="97"/>
        <end position="116"/>
    </location>
</feature>
<evidence type="ECO:0000313" key="3">
    <source>
        <dbReference type="Proteomes" id="UP001388673"/>
    </source>
</evidence>
<feature type="compositionally biased region" description="Basic and acidic residues" evidence="1">
    <location>
        <begin position="103"/>
        <end position="116"/>
    </location>
</feature>
<comment type="caution">
    <text evidence="2">The sequence shown here is derived from an EMBL/GenBank/DDBJ whole genome shotgun (WGS) entry which is preliminary data.</text>
</comment>
<dbReference type="KEGG" id="kne:92181773"/>
<feature type="compositionally biased region" description="Low complexity" evidence="1">
    <location>
        <begin position="147"/>
        <end position="161"/>
    </location>
</feature>
<dbReference type="EMBL" id="JBCAWK010000008">
    <property type="protein sequence ID" value="KAK8850596.1"/>
    <property type="molecule type" value="Genomic_DNA"/>
</dbReference>
<dbReference type="Proteomes" id="UP001388673">
    <property type="component" value="Unassembled WGS sequence"/>
</dbReference>
<evidence type="ECO:0000256" key="1">
    <source>
        <dbReference type="SAM" id="MobiDB-lite"/>
    </source>
</evidence>
<keyword evidence="3" id="KW-1185">Reference proteome</keyword>
<proteinExistence type="predicted"/>
<feature type="compositionally biased region" description="Polar residues" evidence="1">
    <location>
        <begin position="35"/>
        <end position="44"/>
    </location>
</feature>
<dbReference type="GO" id="GO:0003735">
    <property type="term" value="F:structural constituent of ribosome"/>
    <property type="evidence" value="ECO:0007669"/>
    <property type="project" value="InterPro"/>
</dbReference>
<dbReference type="InterPro" id="IPR034600">
    <property type="entry name" value="Ribosomal_bL31m"/>
</dbReference>
<dbReference type="PANTHER" id="PTHR28174:SF1">
    <property type="entry name" value="LARGE RIBOSOMAL SUBUNIT PROTEIN BL31M"/>
    <property type="match status" value="1"/>
</dbReference>
<feature type="compositionally biased region" description="Low complexity" evidence="1">
    <location>
        <begin position="1"/>
        <end position="34"/>
    </location>
</feature>
<accession>A0AAW0YKF6</accession>
<dbReference type="GeneID" id="92181773"/>
<organism evidence="2 3">
    <name type="scientific">Kwoniella newhampshirensis</name>
    <dbReference type="NCBI Taxonomy" id="1651941"/>
    <lineage>
        <taxon>Eukaryota</taxon>
        <taxon>Fungi</taxon>
        <taxon>Dikarya</taxon>
        <taxon>Basidiomycota</taxon>
        <taxon>Agaricomycotina</taxon>
        <taxon>Tremellomycetes</taxon>
        <taxon>Tremellales</taxon>
        <taxon>Cryptococcaceae</taxon>
        <taxon>Kwoniella</taxon>
    </lineage>
</organism>